<dbReference type="PANTHER" id="PTHR22911">
    <property type="entry name" value="ACYL-MALONYL CONDENSING ENZYME-RELATED"/>
    <property type="match status" value="1"/>
</dbReference>
<evidence type="ECO:0000313" key="4">
    <source>
        <dbReference type="EMBL" id="XDP45460.1"/>
    </source>
</evidence>
<dbReference type="InterPro" id="IPR037185">
    <property type="entry name" value="EmrE-like"/>
</dbReference>
<protein>
    <submittedName>
        <fullName evidence="4">DMT family transporter</fullName>
    </submittedName>
</protein>
<dbReference type="RefSeq" id="WP_369045986.1">
    <property type="nucleotide sequence ID" value="NZ_CP163302.1"/>
</dbReference>
<dbReference type="InterPro" id="IPR000620">
    <property type="entry name" value="EamA_dom"/>
</dbReference>
<sequence>MVPLLVVLGVLGVSASGPLIAGTLAGTSVTALAIAFWRNAIAAVVMAAPVAVRSPQQFRRLGRREYAWSAVAGTALAFHFVCFILSLTLTSVAASTALVCLQSGWIAVFSLIRGRKLPTPVVVGLGMSFAGVIAITGLDLGTSPGALQGDLLAVAGGILAALYTMAGGKARETMGTATYTALCYAVCAVLVAAMALASGQRLTGFEPAGWAGILAITVAAQLVGHTAFNHLVATLSPLVVSMFILLEIPGAAILAAVFLHEMLPVGIYAGLGLILAGLAVVVIGQRRVRAARGIELPTGPELGAD</sequence>
<feature type="transmembrane region" description="Helical" evidence="2">
    <location>
        <begin position="177"/>
        <end position="197"/>
    </location>
</feature>
<dbReference type="SUPFAM" id="SSF103481">
    <property type="entry name" value="Multidrug resistance efflux transporter EmrE"/>
    <property type="match status" value="2"/>
</dbReference>
<feature type="transmembrane region" description="Helical" evidence="2">
    <location>
        <begin position="66"/>
        <end position="86"/>
    </location>
</feature>
<gene>
    <name evidence="4" type="ORF">AB5L97_00060</name>
</gene>
<reference evidence="4" key="1">
    <citation type="submission" date="2024-07" db="EMBL/GenBank/DDBJ databases">
        <authorList>
            <person name="fu j."/>
        </authorList>
    </citation>
    <scope>NUCLEOTIDE SEQUENCE</scope>
    <source>
        <strain evidence="4">P10A9</strain>
    </source>
</reference>
<dbReference type="EMBL" id="CP163302">
    <property type="protein sequence ID" value="XDP45460.1"/>
    <property type="molecule type" value="Genomic_DNA"/>
</dbReference>
<organism evidence="4">
    <name type="scientific">Sinomonas puerhi</name>
    <dbReference type="NCBI Taxonomy" id="3238584"/>
    <lineage>
        <taxon>Bacteria</taxon>
        <taxon>Bacillati</taxon>
        <taxon>Actinomycetota</taxon>
        <taxon>Actinomycetes</taxon>
        <taxon>Micrococcales</taxon>
        <taxon>Micrococcaceae</taxon>
        <taxon>Sinomonas</taxon>
    </lineage>
</organism>
<accession>A0AB39L513</accession>
<feature type="transmembrane region" description="Helical" evidence="2">
    <location>
        <begin position="265"/>
        <end position="284"/>
    </location>
</feature>
<dbReference type="Pfam" id="PF00892">
    <property type="entry name" value="EamA"/>
    <property type="match status" value="1"/>
</dbReference>
<keyword evidence="2" id="KW-0472">Membrane</keyword>
<evidence type="ECO:0000256" key="1">
    <source>
        <dbReference type="ARBA" id="ARBA00007362"/>
    </source>
</evidence>
<feature type="transmembrane region" description="Helical" evidence="2">
    <location>
        <begin position="146"/>
        <end position="165"/>
    </location>
</feature>
<keyword evidence="2" id="KW-0812">Transmembrane</keyword>
<dbReference type="AlphaFoldDB" id="A0AB39L513"/>
<keyword evidence="2" id="KW-1133">Transmembrane helix</keyword>
<evidence type="ECO:0000256" key="2">
    <source>
        <dbReference type="SAM" id="Phobius"/>
    </source>
</evidence>
<name>A0AB39L513_9MICC</name>
<feature type="transmembrane region" description="Helical" evidence="2">
    <location>
        <begin position="209"/>
        <end position="228"/>
    </location>
</feature>
<dbReference type="GO" id="GO:0016020">
    <property type="term" value="C:membrane"/>
    <property type="evidence" value="ECO:0007669"/>
    <property type="project" value="InterPro"/>
</dbReference>
<proteinExistence type="inferred from homology"/>
<evidence type="ECO:0000259" key="3">
    <source>
        <dbReference type="Pfam" id="PF00892"/>
    </source>
</evidence>
<comment type="similarity">
    <text evidence="1">Belongs to the EamA transporter family.</text>
</comment>
<feature type="transmembrane region" description="Helical" evidence="2">
    <location>
        <begin position="235"/>
        <end position="259"/>
    </location>
</feature>
<feature type="transmembrane region" description="Helical" evidence="2">
    <location>
        <begin position="92"/>
        <end position="112"/>
    </location>
</feature>
<dbReference type="KEGG" id="spue:AB5L97_00060"/>
<dbReference type="PANTHER" id="PTHR22911:SF76">
    <property type="entry name" value="EAMA DOMAIN-CONTAINING PROTEIN"/>
    <property type="match status" value="1"/>
</dbReference>
<feature type="transmembrane region" description="Helical" evidence="2">
    <location>
        <begin position="119"/>
        <end position="140"/>
    </location>
</feature>
<feature type="domain" description="EamA" evidence="3">
    <location>
        <begin position="149"/>
        <end position="282"/>
    </location>
</feature>